<reference evidence="1" key="2">
    <citation type="submission" date="2022-06" db="UniProtKB">
        <authorList>
            <consortium name="EnsemblMetazoa"/>
        </authorList>
    </citation>
    <scope>IDENTIFICATION</scope>
</reference>
<dbReference type="EnsemblMetazoa" id="OVOC8657.1">
    <property type="protein sequence ID" value="OVOC8657.1"/>
    <property type="gene ID" value="WBGene00245466"/>
</dbReference>
<reference evidence="2" key="1">
    <citation type="submission" date="2013-10" db="EMBL/GenBank/DDBJ databases">
        <title>Genome sequencing of Onchocerca volvulus.</title>
        <authorList>
            <person name="Cotton J."/>
            <person name="Tsai J."/>
            <person name="Stanley E."/>
            <person name="Tracey A."/>
            <person name="Holroyd N."/>
            <person name="Lustigman S."/>
            <person name="Berriman M."/>
        </authorList>
    </citation>
    <scope>NUCLEOTIDE SEQUENCE</scope>
</reference>
<dbReference type="AlphaFoldDB" id="A0A8R1U1D6"/>
<organism evidence="1 2">
    <name type="scientific">Onchocerca volvulus</name>
    <dbReference type="NCBI Taxonomy" id="6282"/>
    <lineage>
        <taxon>Eukaryota</taxon>
        <taxon>Metazoa</taxon>
        <taxon>Ecdysozoa</taxon>
        <taxon>Nematoda</taxon>
        <taxon>Chromadorea</taxon>
        <taxon>Rhabditida</taxon>
        <taxon>Spirurina</taxon>
        <taxon>Spiruromorpha</taxon>
        <taxon>Filarioidea</taxon>
        <taxon>Onchocercidae</taxon>
        <taxon>Onchocerca</taxon>
    </lineage>
</organism>
<sequence>MILQIPNVKVAENTNCILLKDFLKPASFVVIPNITILQFLEERKKPANTISFKNNYSNRKSEKNPGSWTHLFTDQNIDEAYEKIIIEGMLICTAPTKDKQVLQN</sequence>
<accession>A0A8R1U1D6</accession>
<protein>
    <submittedName>
        <fullName evidence="1">Uncharacterized protein</fullName>
    </submittedName>
</protein>
<dbReference type="EMBL" id="CMVM020000249">
    <property type="status" value="NOT_ANNOTATED_CDS"/>
    <property type="molecule type" value="Genomic_DNA"/>
</dbReference>
<evidence type="ECO:0000313" key="2">
    <source>
        <dbReference type="Proteomes" id="UP000024404"/>
    </source>
</evidence>
<dbReference type="Proteomes" id="UP000024404">
    <property type="component" value="Unassembled WGS sequence"/>
</dbReference>
<keyword evidence="2" id="KW-1185">Reference proteome</keyword>
<name>A0A8R1U1D6_ONCVO</name>
<proteinExistence type="predicted"/>
<evidence type="ECO:0000313" key="1">
    <source>
        <dbReference type="EnsemblMetazoa" id="OVOC8657.1"/>
    </source>
</evidence>